<feature type="active site" description="Proton acceptor" evidence="8">
    <location>
        <position position="62"/>
    </location>
</feature>
<evidence type="ECO:0000256" key="9">
    <source>
        <dbReference type="RuleBase" id="RU003662"/>
    </source>
</evidence>
<protein>
    <recommendedName>
        <fullName evidence="8">Tryptophan synthase alpha chain</fullName>
        <ecNumber evidence="8">4.2.1.20</ecNumber>
    </recommendedName>
</protein>
<dbReference type="GO" id="GO:0004834">
    <property type="term" value="F:tryptophan synthase activity"/>
    <property type="evidence" value="ECO:0007669"/>
    <property type="project" value="UniProtKB-EC"/>
</dbReference>
<dbReference type="Proteomes" id="UP001646157">
    <property type="component" value="Unassembled WGS sequence"/>
</dbReference>
<evidence type="ECO:0000256" key="3">
    <source>
        <dbReference type="ARBA" id="ARBA00022605"/>
    </source>
</evidence>
<evidence type="ECO:0000256" key="8">
    <source>
        <dbReference type="HAMAP-Rule" id="MF_00131"/>
    </source>
</evidence>
<accession>A0ABS2N8H2</accession>
<dbReference type="EC" id="4.2.1.20" evidence="8"/>
<dbReference type="Pfam" id="PF00290">
    <property type="entry name" value="Trp_syntA"/>
    <property type="match status" value="1"/>
</dbReference>
<evidence type="ECO:0000256" key="2">
    <source>
        <dbReference type="ARBA" id="ARBA00011270"/>
    </source>
</evidence>
<comment type="catalytic activity">
    <reaction evidence="7 8">
        <text>(1S,2R)-1-C-(indol-3-yl)glycerol 3-phosphate + L-serine = D-glyceraldehyde 3-phosphate + L-tryptophan + H2O</text>
        <dbReference type="Rhea" id="RHEA:10532"/>
        <dbReference type="ChEBI" id="CHEBI:15377"/>
        <dbReference type="ChEBI" id="CHEBI:33384"/>
        <dbReference type="ChEBI" id="CHEBI:57912"/>
        <dbReference type="ChEBI" id="CHEBI:58866"/>
        <dbReference type="ChEBI" id="CHEBI:59776"/>
        <dbReference type="EC" id="4.2.1.20"/>
    </reaction>
</comment>
<dbReference type="InterPro" id="IPR011060">
    <property type="entry name" value="RibuloseP-bd_barrel"/>
</dbReference>
<name>A0ABS2N8H2_9BACI</name>
<comment type="similarity">
    <text evidence="8 9">Belongs to the TrpA family.</text>
</comment>
<comment type="caution">
    <text evidence="10">The sequence shown here is derived from an EMBL/GenBank/DDBJ whole genome shotgun (WGS) entry which is preliminary data.</text>
</comment>
<dbReference type="PANTHER" id="PTHR43406:SF1">
    <property type="entry name" value="TRYPTOPHAN SYNTHASE ALPHA CHAIN, CHLOROPLASTIC"/>
    <property type="match status" value="1"/>
</dbReference>
<dbReference type="HAMAP" id="MF_00131">
    <property type="entry name" value="Trp_synth_alpha"/>
    <property type="match status" value="1"/>
</dbReference>
<dbReference type="InterPro" id="IPR013785">
    <property type="entry name" value="Aldolase_TIM"/>
</dbReference>
<reference evidence="10 11" key="1">
    <citation type="submission" date="2021-01" db="EMBL/GenBank/DDBJ databases">
        <title>Genomic Encyclopedia of Type Strains, Phase IV (KMG-IV): sequencing the most valuable type-strain genomes for metagenomic binning, comparative biology and taxonomic classification.</title>
        <authorList>
            <person name="Goeker M."/>
        </authorList>
    </citation>
    <scope>NUCLEOTIDE SEQUENCE [LARGE SCALE GENOMIC DNA]</scope>
    <source>
        <strain evidence="10 11">DSM 24834</strain>
    </source>
</reference>
<dbReference type="RefSeq" id="WP_205168347.1">
    <property type="nucleotide sequence ID" value="NZ_JAFBDZ010000001.1"/>
</dbReference>
<dbReference type="PANTHER" id="PTHR43406">
    <property type="entry name" value="TRYPTOPHAN SYNTHASE, ALPHA CHAIN"/>
    <property type="match status" value="1"/>
</dbReference>
<comment type="function">
    <text evidence="8">The alpha subunit is responsible for the aldol cleavage of indoleglycerol phosphate to indole and glyceraldehyde 3-phosphate.</text>
</comment>
<keyword evidence="3 8" id="KW-0028">Amino-acid biosynthesis</keyword>
<evidence type="ECO:0000313" key="10">
    <source>
        <dbReference type="EMBL" id="MBM7584163.1"/>
    </source>
</evidence>
<proteinExistence type="inferred from homology"/>
<dbReference type="Gene3D" id="3.20.20.70">
    <property type="entry name" value="Aldolase class I"/>
    <property type="match status" value="1"/>
</dbReference>
<gene>
    <name evidence="8" type="primary">trpA</name>
    <name evidence="10" type="ORF">JOC86_000700</name>
</gene>
<evidence type="ECO:0000313" key="11">
    <source>
        <dbReference type="Proteomes" id="UP001646157"/>
    </source>
</evidence>
<keyword evidence="11" id="KW-1185">Reference proteome</keyword>
<dbReference type="SUPFAM" id="SSF51366">
    <property type="entry name" value="Ribulose-phoshate binding barrel"/>
    <property type="match status" value="1"/>
</dbReference>
<dbReference type="EMBL" id="JAFBDZ010000001">
    <property type="protein sequence ID" value="MBM7584163.1"/>
    <property type="molecule type" value="Genomic_DNA"/>
</dbReference>
<dbReference type="InterPro" id="IPR018204">
    <property type="entry name" value="Trp_synthase_alpha_AS"/>
</dbReference>
<evidence type="ECO:0000256" key="4">
    <source>
        <dbReference type="ARBA" id="ARBA00022822"/>
    </source>
</evidence>
<dbReference type="PROSITE" id="PS00167">
    <property type="entry name" value="TRP_SYNTHASE_ALPHA"/>
    <property type="match status" value="1"/>
</dbReference>
<comment type="subunit">
    <text evidence="2 8">Tetramer of two alpha and two beta chains.</text>
</comment>
<dbReference type="NCBIfam" id="TIGR00262">
    <property type="entry name" value="trpA"/>
    <property type="match status" value="1"/>
</dbReference>
<evidence type="ECO:0000256" key="5">
    <source>
        <dbReference type="ARBA" id="ARBA00023141"/>
    </source>
</evidence>
<sequence>MGKKFLEKTLIEELEQGGKNFIPYVMAGDGGLEKLIPTLKSLAESGASAIELGIPFSDPVADGPTIQEAGKRALANGTSLRNVIQVLIESRKEVSVPLIFMTYINPIYKYGVEEFVRDISEAGVDGVIIPDLPLEQSSMVSPYFEKADIALIQLVSLTSSEKRMEEIANASQGFLYAVTVNGITGARSEFTVNLEKHLQKLKEVSQVPVLAGFGISTPAHVISMSALCDGVIVGSKIIEHLQENNHKAIKELIQAKNVEPSFNKVPR</sequence>
<evidence type="ECO:0000256" key="6">
    <source>
        <dbReference type="ARBA" id="ARBA00023239"/>
    </source>
</evidence>
<organism evidence="10 11">
    <name type="scientific">Rossellomorea pakistanensis</name>
    <dbReference type="NCBI Taxonomy" id="992288"/>
    <lineage>
        <taxon>Bacteria</taxon>
        <taxon>Bacillati</taxon>
        <taxon>Bacillota</taxon>
        <taxon>Bacilli</taxon>
        <taxon>Bacillales</taxon>
        <taxon>Bacillaceae</taxon>
        <taxon>Rossellomorea</taxon>
    </lineage>
</organism>
<feature type="active site" description="Proton acceptor" evidence="8">
    <location>
        <position position="51"/>
    </location>
</feature>
<dbReference type="InterPro" id="IPR002028">
    <property type="entry name" value="Trp_synthase_suA"/>
</dbReference>
<comment type="pathway">
    <text evidence="1 8">Amino-acid biosynthesis; L-tryptophan biosynthesis; L-tryptophan from chorismate: step 5/5.</text>
</comment>
<dbReference type="CDD" id="cd04724">
    <property type="entry name" value="Tryptophan_synthase_alpha"/>
    <property type="match status" value="1"/>
</dbReference>
<keyword evidence="4 8" id="KW-0822">Tryptophan biosynthesis</keyword>
<evidence type="ECO:0000256" key="7">
    <source>
        <dbReference type="ARBA" id="ARBA00049047"/>
    </source>
</evidence>
<keyword evidence="5 8" id="KW-0057">Aromatic amino acid biosynthesis</keyword>
<keyword evidence="6 8" id="KW-0456">Lyase</keyword>
<evidence type="ECO:0000256" key="1">
    <source>
        <dbReference type="ARBA" id="ARBA00004733"/>
    </source>
</evidence>